<dbReference type="AlphaFoldDB" id="A0AA39QJR0"/>
<organism evidence="2 3">
    <name type="scientific">Armillaria luteobubalina</name>
    <dbReference type="NCBI Taxonomy" id="153913"/>
    <lineage>
        <taxon>Eukaryota</taxon>
        <taxon>Fungi</taxon>
        <taxon>Dikarya</taxon>
        <taxon>Basidiomycota</taxon>
        <taxon>Agaricomycotina</taxon>
        <taxon>Agaricomycetes</taxon>
        <taxon>Agaricomycetidae</taxon>
        <taxon>Agaricales</taxon>
        <taxon>Marasmiineae</taxon>
        <taxon>Physalacriaceae</taxon>
        <taxon>Armillaria</taxon>
    </lineage>
</organism>
<dbReference type="EMBL" id="JAUEPU010000003">
    <property type="protein sequence ID" value="KAK0504197.1"/>
    <property type="molecule type" value="Genomic_DNA"/>
</dbReference>
<evidence type="ECO:0000256" key="1">
    <source>
        <dbReference type="SAM" id="MobiDB-lite"/>
    </source>
</evidence>
<evidence type="ECO:0000313" key="3">
    <source>
        <dbReference type="Proteomes" id="UP001175228"/>
    </source>
</evidence>
<protein>
    <submittedName>
        <fullName evidence="2">Uncharacterized protein</fullName>
    </submittedName>
</protein>
<name>A0AA39QJR0_9AGAR</name>
<sequence length="234" mass="24524">MSQFSRPDFILYHITPHLYNPKKLPAKALKKLDLPTKRKKFFHRTISSPSSSHGSHTAFSGSGPSSPEYSSGSDMNIDSPPAALRAVIAPPGPSGGPSTPSRSQRSAPSVALQFAPQEGSPPPPANNATDLLSALPIGKDHGAAPSSAPAPAPAPAPTPILPPNPAAGPAPHISSIAMNLIVDGIITGVVKGLAPFFDRLTAILLQIQQEAAEARQEEKARREAKEKAREAERQ</sequence>
<proteinExistence type="predicted"/>
<feature type="compositionally biased region" description="Basic and acidic residues" evidence="1">
    <location>
        <begin position="212"/>
        <end position="234"/>
    </location>
</feature>
<keyword evidence="3" id="KW-1185">Reference proteome</keyword>
<evidence type="ECO:0000313" key="2">
    <source>
        <dbReference type="EMBL" id="KAK0504197.1"/>
    </source>
</evidence>
<gene>
    <name evidence="2" type="ORF">EDD18DRAFT_1345075</name>
</gene>
<feature type="region of interest" description="Disordered" evidence="1">
    <location>
        <begin position="43"/>
        <end position="166"/>
    </location>
</feature>
<accession>A0AA39QJR0</accession>
<feature type="compositionally biased region" description="Low complexity" evidence="1">
    <location>
        <begin position="44"/>
        <end position="73"/>
    </location>
</feature>
<reference evidence="2" key="1">
    <citation type="submission" date="2023-06" db="EMBL/GenBank/DDBJ databases">
        <authorList>
            <consortium name="Lawrence Berkeley National Laboratory"/>
            <person name="Ahrendt S."/>
            <person name="Sahu N."/>
            <person name="Indic B."/>
            <person name="Wong-Bajracharya J."/>
            <person name="Merenyi Z."/>
            <person name="Ke H.-M."/>
            <person name="Monk M."/>
            <person name="Kocsube S."/>
            <person name="Drula E."/>
            <person name="Lipzen A."/>
            <person name="Balint B."/>
            <person name="Henrissat B."/>
            <person name="Andreopoulos B."/>
            <person name="Martin F.M."/>
            <person name="Harder C.B."/>
            <person name="Rigling D."/>
            <person name="Ford K.L."/>
            <person name="Foster G.D."/>
            <person name="Pangilinan J."/>
            <person name="Papanicolaou A."/>
            <person name="Barry K."/>
            <person name="LaButti K."/>
            <person name="Viragh M."/>
            <person name="Koriabine M."/>
            <person name="Yan M."/>
            <person name="Riley R."/>
            <person name="Champramary S."/>
            <person name="Plett K.L."/>
            <person name="Tsai I.J."/>
            <person name="Slot J."/>
            <person name="Sipos G."/>
            <person name="Plett J."/>
            <person name="Nagy L.G."/>
            <person name="Grigoriev I.V."/>
        </authorList>
    </citation>
    <scope>NUCLEOTIDE SEQUENCE</scope>
    <source>
        <strain evidence="2">HWK02</strain>
    </source>
</reference>
<feature type="region of interest" description="Disordered" evidence="1">
    <location>
        <begin position="210"/>
        <end position="234"/>
    </location>
</feature>
<feature type="compositionally biased region" description="Pro residues" evidence="1">
    <location>
        <begin position="148"/>
        <end position="166"/>
    </location>
</feature>
<dbReference type="Proteomes" id="UP001175228">
    <property type="component" value="Unassembled WGS sequence"/>
</dbReference>
<comment type="caution">
    <text evidence="2">The sequence shown here is derived from an EMBL/GenBank/DDBJ whole genome shotgun (WGS) entry which is preliminary data.</text>
</comment>
<feature type="compositionally biased region" description="Low complexity" evidence="1">
    <location>
        <begin position="96"/>
        <end position="106"/>
    </location>
</feature>